<reference evidence="2 3" key="1">
    <citation type="submission" date="2019-02" db="EMBL/GenBank/DDBJ databases">
        <title>Draft genome sequences of novel Actinobacteria.</title>
        <authorList>
            <person name="Sahin N."/>
            <person name="Ay H."/>
            <person name="Saygin H."/>
        </authorList>
    </citation>
    <scope>NUCLEOTIDE SEQUENCE [LARGE SCALE GENOMIC DNA]</scope>
    <source>
        <strain evidence="2 3">8K307</strain>
    </source>
</reference>
<dbReference type="Gene3D" id="3.30.43.10">
    <property type="entry name" value="Uridine Diphospho-n-acetylenolpyruvylglucosamine Reductase, domain 2"/>
    <property type="match status" value="1"/>
</dbReference>
<dbReference type="Proteomes" id="UP000295217">
    <property type="component" value="Unassembled WGS sequence"/>
</dbReference>
<keyword evidence="1" id="KW-0560">Oxidoreductase</keyword>
<dbReference type="GO" id="GO:0016491">
    <property type="term" value="F:oxidoreductase activity"/>
    <property type="evidence" value="ECO:0007669"/>
    <property type="project" value="UniProtKB-KW"/>
</dbReference>
<dbReference type="InterPro" id="IPR016167">
    <property type="entry name" value="FAD-bd_PCMH_sub1"/>
</dbReference>
<dbReference type="OrthoDB" id="9793944at2"/>
<protein>
    <submittedName>
        <fullName evidence="2">Uncharacterized protein</fullName>
    </submittedName>
</protein>
<gene>
    <name evidence="2" type="ORF">E1262_10035</name>
</gene>
<sequence>MTLPSFALLRPTTLDEALRELSEDVVPYCGGTELCLRCGSACTGPTHWSTPAWRSTSATPG</sequence>
<name>A0A4V2YSI0_9ACTN</name>
<evidence type="ECO:0000256" key="1">
    <source>
        <dbReference type="ARBA" id="ARBA00023002"/>
    </source>
</evidence>
<organism evidence="2 3">
    <name type="scientific">Jiangella aurantiaca</name>
    <dbReference type="NCBI Taxonomy" id="2530373"/>
    <lineage>
        <taxon>Bacteria</taxon>
        <taxon>Bacillati</taxon>
        <taxon>Actinomycetota</taxon>
        <taxon>Actinomycetes</taxon>
        <taxon>Jiangellales</taxon>
        <taxon>Jiangellaceae</taxon>
        <taxon>Jiangella</taxon>
    </lineage>
</organism>
<dbReference type="RefSeq" id="WP_132102998.1">
    <property type="nucleotide sequence ID" value="NZ_SMLB01000010.1"/>
</dbReference>
<proteinExistence type="predicted"/>
<comment type="caution">
    <text evidence="2">The sequence shown here is derived from an EMBL/GenBank/DDBJ whole genome shotgun (WGS) entry which is preliminary data.</text>
</comment>
<evidence type="ECO:0000313" key="2">
    <source>
        <dbReference type="EMBL" id="TDD70187.1"/>
    </source>
</evidence>
<keyword evidence="3" id="KW-1185">Reference proteome</keyword>
<evidence type="ECO:0000313" key="3">
    <source>
        <dbReference type="Proteomes" id="UP000295217"/>
    </source>
</evidence>
<accession>A0A4V2YSI0</accession>
<dbReference type="EMBL" id="SMLB01000010">
    <property type="protein sequence ID" value="TDD70187.1"/>
    <property type="molecule type" value="Genomic_DNA"/>
</dbReference>
<dbReference type="AlphaFoldDB" id="A0A4V2YSI0"/>